<gene>
    <name evidence="6" type="primary">ubiA</name>
    <name evidence="7" type="ORF">CGL51_08210</name>
    <name evidence="8" type="ORF">CGL52_07745</name>
    <name evidence="6" type="ORF">HA333_02360</name>
</gene>
<dbReference type="Proteomes" id="UP000256877">
    <property type="component" value="Unassembled WGS sequence"/>
</dbReference>
<organism evidence="8 9">
    <name type="scientific">Pyrobaculum aerophilum</name>
    <dbReference type="NCBI Taxonomy" id="13773"/>
    <lineage>
        <taxon>Archaea</taxon>
        <taxon>Thermoproteota</taxon>
        <taxon>Thermoprotei</taxon>
        <taxon>Thermoproteales</taxon>
        <taxon>Thermoproteaceae</taxon>
        <taxon>Pyrobaculum</taxon>
    </lineage>
</organism>
<name>A0A371R361_9CREN</name>
<feature type="transmembrane region" description="Helical" evidence="5">
    <location>
        <begin position="147"/>
        <end position="165"/>
    </location>
</feature>
<dbReference type="Pfam" id="PF01040">
    <property type="entry name" value="UbiA"/>
    <property type="match status" value="1"/>
</dbReference>
<evidence type="ECO:0000313" key="10">
    <source>
        <dbReference type="Proteomes" id="UP000257123"/>
    </source>
</evidence>
<protein>
    <submittedName>
        <fullName evidence="6 8">Prenyltransferase</fullName>
    </submittedName>
</protein>
<feature type="transmembrane region" description="Helical" evidence="5">
    <location>
        <begin position="31"/>
        <end position="50"/>
    </location>
</feature>
<evidence type="ECO:0000256" key="1">
    <source>
        <dbReference type="ARBA" id="ARBA00004651"/>
    </source>
</evidence>
<evidence type="ECO:0000313" key="8">
    <source>
        <dbReference type="EMBL" id="RFA98235.1"/>
    </source>
</evidence>
<dbReference type="GO" id="GO:0016765">
    <property type="term" value="F:transferase activity, transferring alkyl or aryl (other than methyl) groups"/>
    <property type="evidence" value="ECO:0007669"/>
    <property type="project" value="InterPro"/>
</dbReference>
<dbReference type="GeneID" id="1465978"/>
<dbReference type="Proteomes" id="UP000651120">
    <property type="component" value="Unassembled WGS sequence"/>
</dbReference>
<keyword evidence="2 5" id="KW-0812">Transmembrane</keyword>
<dbReference type="OMA" id="DYFDYEI"/>
<dbReference type="PANTHER" id="PTHR42723:SF1">
    <property type="entry name" value="CHLOROPHYLL SYNTHASE, CHLOROPLASTIC"/>
    <property type="match status" value="1"/>
</dbReference>
<evidence type="ECO:0000313" key="6">
    <source>
        <dbReference type="EMBL" id="HII46325.1"/>
    </source>
</evidence>
<evidence type="ECO:0000256" key="2">
    <source>
        <dbReference type="ARBA" id="ARBA00022692"/>
    </source>
</evidence>
<dbReference type="Proteomes" id="UP000257123">
    <property type="component" value="Unassembled WGS sequence"/>
</dbReference>
<dbReference type="CDD" id="cd13961">
    <property type="entry name" value="PT_UbiA_DGGGPS"/>
    <property type="match status" value="1"/>
</dbReference>
<dbReference type="GO" id="GO:0005886">
    <property type="term" value="C:plasma membrane"/>
    <property type="evidence" value="ECO:0007669"/>
    <property type="project" value="UniProtKB-SubCell"/>
</dbReference>
<dbReference type="AlphaFoldDB" id="A0A371R361"/>
<comment type="caution">
    <text evidence="8">The sequence shown here is derived from an EMBL/GenBank/DDBJ whole genome shotgun (WGS) entry which is preliminary data.</text>
</comment>
<evidence type="ECO:0000313" key="7">
    <source>
        <dbReference type="EMBL" id="RFA95121.1"/>
    </source>
</evidence>
<feature type="transmembrane region" description="Helical" evidence="5">
    <location>
        <begin position="256"/>
        <end position="275"/>
    </location>
</feature>
<keyword evidence="4 5" id="KW-0472">Membrane</keyword>
<dbReference type="InterPro" id="IPR044878">
    <property type="entry name" value="UbiA_sf"/>
</dbReference>
<dbReference type="InterPro" id="IPR050475">
    <property type="entry name" value="Prenyltransferase_related"/>
</dbReference>
<comment type="subcellular location">
    <subcellularLocation>
        <location evidence="1">Cell membrane</location>
        <topology evidence="1">Multi-pass membrane protein</topology>
    </subcellularLocation>
</comment>
<dbReference type="Gene3D" id="1.10.357.140">
    <property type="entry name" value="UbiA prenyltransferase"/>
    <property type="match status" value="1"/>
</dbReference>
<accession>A0A371R361</accession>
<proteinExistence type="predicted"/>
<keyword evidence="3 5" id="KW-1133">Transmembrane helix</keyword>
<feature type="transmembrane region" description="Helical" evidence="5">
    <location>
        <begin position="186"/>
        <end position="215"/>
    </location>
</feature>
<evidence type="ECO:0000256" key="4">
    <source>
        <dbReference type="ARBA" id="ARBA00023136"/>
    </source>
</evidence>
<sequence>MAVWKLIRGEHGVLAALASSASYLVAGGRDFFTLALLAASTFLAEAGLFAHNDLANLEEDRINRPHAPLVRGEVSAAAARALAYGSLLAGAALAAFIGPIPLVIYLIAAVFGVIYNARWKRVPVVGNFTVAFLTSMTYLYGMAAAGGASLLLLLLFASSLVANLGREFVKTAMDYEGDMKAGVRTLAVCVGPGKAAALGAWITAASTAFGFWLAYAALSGGFYLLALGAAATSIALIYFAVLALRGLWQKYRNGTLLAFGVTLVALVAEAVWRLSS</sequence>
<evidence type="ECO:0000256" key="5">
    <source>
        <dbReference type="SAM" id="Phobius"/>
    </source>
</evidence>
<keyword evidence="8" id="KW-0808">Transferase</keyword>
<evidence type="ECO:0000256" key="3">
    <source>
        <dbReference type="ARBA" id="ARBA00022989"/>
    </source>
</evidence>
<dbReference type="InterPro" id="IPR000537">
    <property type="entry name" value="UbiA_prenyltransferase"/>
</dbReference>
<dbReference type="EMBL" id="DUJP01000011">
    <property type="protein sequence ID" value="HII46325.1"/>
    <property type="molecule type" value="Genomic_DNA"/>
</dbReference>
<feature type="transmembrane region" description="Helical" evidence="5">
    <location>
        <begin position="221"/>
        <end position="244"/>
    </location>
</feature>
<dbReference type="Gene3D" id="1.20.120.1780">
    <property type="entry name" value="UbiA prenyltransferase"/>
    <property type="match status" value="1"/>
</dbReference>
<dbReference type="OrthoDB" id="11851at2157"/>
<dbReference type="RefSeq" id="WP_011008198.1">
    <property type="nucleotide sequence ID" value="NZ_DUJP01000011.1"/>
</dbReference>
<evidence type="ECO:0000313" key="9">
    <source>
        <dbReference type="Proteomes" id="UP000256877"/>
    </source>
</evidence>
<dbReference type="PANTHER" id="PTHR42723">
    <property type="entry name" value="CHLOROPHYLL SYNTHASE"/>
    <property type="match status" value="1"/>
</dbReference>
<feature type="transmembrane region" description="Helical" evidence="5">
    <location>
        <begin position="87"/>
        <end position="115"/>
    </location>
</feature>
<dbReference type="EMBL" id="NMUE01000025">
    <property type="protein sequence ID" value="RFA95121.1"/>
    <property type="molecule type" value="Genomic_DNA"/>
</dbReference>
<reference evidence="6" key="2">
    <citation type="journal article" date="2020" name="bioRxiv">
        <title>A rank-normalized archaeal taxonomy based on genome phylogeny resolves widespread incomplete and uneven classifications.</title>
        <authorList>
            <person name="Rinke C."/>
            <person name="Chuvochina M."/>
            <person name="Mussig A.J."/>
            <person name="Chaumeil P.-A."/>
            <person name="Waite D.W."/>
            <person name="Whitman W.B."/>
            <person name="Parks D.H."/>
            <person name="Hugenholtz P."/>
        </authorList>
    </citation>
    <scope>NUCLEOTIDE SEQUENCE</scope>
    <source>
        <strain evidence="6">UBA8839</strain>
    </source>
</reference>
<feature type="transmembrane region" description="Helical" evidence="5">
    <location>
        <begin position="122"/>
        <end position="141"/>
    </location>
</feature>
<reference evidence="9 10" key="1">
    <citation type="submission" date="2017-07" db="EMBL/GenBank/DDBJ databases">
        <title>Draft genome sequence of aerobic hyperthermophilic archaea, Pyrobaculum aerophilum YKB31 and YKB32.</title>
        <authorList>
            <person name="Mochizuki T."/>
            <person name="Berliner A.J."/>
            <person name="Yoshida-Takashima Y."/>
            <person name="Takaki Y."/>
            <person name="Nunoura T."/>
            <person name="Takai K."/>
        </authorList>
    </citation>
    <scope>NUCLEOTIDE SEQUENCE [LARGE SCALE GENOMIC DNA]</scope>
    <source>
        <strain evidence="7 10">YKB31</strain>
        <strain evidence="8 9">YKB32</strain>
    </source>
</reference>
<dbReference type="EMBL" id="NMUF01000019">
    <property type="protein sequence ID" value="RFA98235.1"/>
    <property type="molecule type" value="Genomic_DNA"/>
</dbReference>